<protein>
    <submittedName>
        <fullName evidence="3">Copia-type polyprotein</fullName>
    </submittedName>
</protein>
<dbReference type="GO" id="GO:0003964">
    <property type="term" value="F:RNA-directed DNA polymerase activity"/>
    <property type="evidence" value="ECO:0007669"/>
    <property type="project" value="UniProtKB-KW"/>
</dbReference>
<dbReference type="InterPro" id="IPR036397">
    <property type="entry name" value="RNaseH_sf"/>
</dbReference>
<dbReference type="InterPro" id="IPR025724">
    <property type="entry name" value="GAG-pre-integrase_dom"/>
</dbReference>
<organism evidence="3 4">
    <name type="scientific">Trifolium medium</name>
    <dbReference type="NCBI Taxonomy" id="97028"/>
    <lineage>
        <taxon>Eukaryota</taxon>
        <taxon>Viridiplantae</taxon>
        <taxon>Streptophyta</taxon>
        <taxon>Embryophyta</taxon>
        <taxon>Tracheophyta</taxon>
        <taxon>Spermatophyta</taxon>
        <taxon>Magnoliopsida</taxon>
        <taxon>eudicotyledons</taxon>
        <taxon>Gunneridae</taxon>
        <taxon>Pentapetalae</taxon>
        <taxon>rosids</taxon>
        <taxon>fabids</taxon>
        <taxon>Fabales</taxon>
        <taxon>Fabaceae</taxon>
        <taxon>Papilionoideae</taxon>
        <taxon>50 kb inversion clade</taxon>
        <taxon>NPAAA clade</taxon>
        <taxon>Hologalegina</taxon>
        <taxon>IRL clade</taxon>
        <taxon>Trifolieae</taxon>
        <taxon>Trifolium</taxon>
    </lineage>
</organism>
<dbReference type="Pfam" id="PF13976">
    <property type="entry name" value="gag_pre-integrs"/>
    <property type="match status" value="1"/>
</dbReference>
<feature type="domain" description="Integrase catalytic" evidence="2">
    <location>
        <begin position="25"/>
        <end position="205"/>
    </location>
</feature>
<dbReference type="PANTHER" id="PTHR42648">
    <property type="entry name" value="TRANSPOSASE, PUTATIVE-RELATED"/>
    <property type="match status" value="1"/>
</dbReference>
<name>A0A392MNS1_9FABA</name>
<dbReference type="GO" id="GO:0003676">
    <property type="term" value="F:nucleic acid binding"/>
    <property type="evidence" value="ECO:0007669"/>
    <property type="project" value="InterPro"/>
</dbReference>
<dbReference type="InterPro" id="IPR001584">
    <property type="entry name" value="Integrase_cat-core"/>
</dbReference>
<dbReference type="GO" id="GO:0004519">
    <property type="term" value="F:endonuclease activity"/>
    <property type="evidence" value="ECO:0007669"/>
    <property type="project" value="UniProtKB-KW"/>
</dbReference>
<dbReference type="GO" id="GO:0006310">
    <property type="term" value="P:DNA recombination"/>
    <property type="evidence" value="ECO:0007669"/>
    <property type="project" value="UniProtKB-KW"/>
</dbReference>
<feature type="compositionally biased region" description="Basic and acidic residues" evidence="1">
    <location>
        <begin position="319"/>
        <end position="341"/>
    </location>
</feature>
<gene>
    <name evidence="3" type="ORF">A2U01_0010030</name>
</gene>
<feature type="non-terminal residue" evidence="3">
    <location>
        <position position="394"/>
    </location>
</feature>
<dbReference type="PROSITE" id="PS50994">
    <property type="entry name" value="INTEGRASE"/>
    <property type="match status" value="1"/>
</dbReference>
<dbReference type="Proteomes" id="UP000265520">
    <property type="component" value="Unassembled WGS sequence"/>
</dbReference>
<dbReference type="Pfam" id="PF25597">
    <property type="entry name" value="SH3_retrovirus"/>
    <property type="match status" value="1"/>
</dbReference>
<accession>A0A392MNS1</accession>
<reference evidence="3 4" key="1">
    <citation type="journal article" date="2018" name="Front. Plant Sci.">
        <title>Red Clover (Trifolium pratense) and Zigzag Clover (T. medium) - A Picture of Genomic Similarities and Differences.</title>
        <authorList>
            <person name="Dluhosova J."/>
            <person name="Istvanek J."/>
            <person name="Nedelnik J."/>
            <person name="Repkova J."/>
        </authorList>
    </citation>
    <scope>NUCLEOTIDE SEQUENCE [LARGE SCALE GENOMIC DNA]</scope>
    <source>
        <strain evidence="4">cv. 10/8</strain>
        <tissue evidence="3">Leaf</tissue>
    </source>
</reference>
<dbReference type="GO" id="GO:0003887">
    <property type="term" value="F:DNA-directed DNA polymerase activity"/>
    <property type="evidence" value="ECO:0007669"/>
    <property type="project" value="UniProtKB-KW"/>
</dbReference>
<evidence type="ECO:0000313" key="4">
    <source>
        <dbReference type="Proteomes" id="UP000265520"/>
    </source>
</evidence>
<dbReference type="SUPFAM" id="SSF53098">
    <property type="entry name" value="Ribonuclease H-like"/>
    <property type="match status" value="1"/>
</dbReference>
<dbReference type="GO" id="GO:0015074">
    <property type="term" value="P:DNA integration"/>
    <property type="evidence" value="ECO:0007669"/>
    <property type="project" value="UniProtKB-KW"/>
</dbReference>
<dbReference type="GO" id="GO:0016787">
    <property type="term" value="F:hydrolase activity"/>
    <property type="evidence" value="ECO:0007669"/>
    <property type="project" value="UniProtKB-KW"/>
</dbReference>
<evidence type="ECO:0000256" key="1">
    <source>
        <dbReference type="SAM" id="MobiDB-lite"/>
    </source>
</evidence>
<evidence type="ECO:0000259" key="2">
    <source>
        <dbReference type="PROSITE" id="PS50994"/>
    </source>
</evidence>
<dbReference type="InterPro" id="IPR039537">
    <property type="entry name" value="Retrotran_Ty1/copia-like"/>
</dbReference>
<dbReference type="GO" id="GO:0046872">
    <property type="term" value="F:metal ion binding"/>
    <property type="evidence" value="ECO:0007669"/>
    <property type="project" value="UniProtKB-KW"/>
</dbReference>
<evidence type="ECO:0000313" key="3">
    <source>
        <dbReference type="EMBL" id="MCH89137.1"/>
    </source>
</evidence>
<dbReference type="EMBL" id="LXQA010015553">
    <property type="protein sequence ID" value="MCH89137.1"/>
    <property type="molecule type" value="Genomic_DNA"/>
</dbReference>
<dbReference type="AlphaFoldDB" id="A0A392MNS1"/>
<sequence length="394" mass="45057">MSANRMFILFNKSSNITASVEKCLYTSSELTYLWHQRYAHLNYKGLKTLQTKKMVHGLLPQLEASSVTCADCFIGKQHRNPIPKKSEWRARNILELIHADICGPIEPTSSSGRRGGEFNSLNFKSFCKEEGIKRQLTTSYTPHQNGVAERKNRTVMNMVCCMLYAKKVPKLFCTEAANWTFYLLNRCPTHAVKNITPQEAWSGVKPSVEHLRVWGCIANVHILEAKRGKLDDKSFPCIMLGVSDESKGYRLFDPKIKRIVVSKDVVFEEEKSWDWGQNFKEQIDADLVWSDVEFSCDESEGEHIVETNDDSGGEDDGSGESRNETESSRENTTQGRERRAPIWMKDYESGDCLSEEEAETYMVQDVTSNDPTLYEEAVKHEKWRNAMDCEINSI</sequence>
<dbReference type="InterPro" id="IPR012337">
    <property type="entry name" value="RNaseH-like_sf"/>
</dbReference>
<feature type="region of interest" description="Disordered" evidence="1">
    <location>
        <begin position="299"/>
        <end position="341"/>
    </location>
</feature>
<dbReference type="Gene3D" id="3.30.420.10">
    <property type="entry name" value="Ribonuclease H-like superfamily/Ribonuclease H"/>
    <property type="match status" value="1"/>
</dbReference>
<keyword evidence="4" id="KW-1185">Reference proteome</keyword>
<dbReference type="PANTHER" id="PTHR42648:SF18">
    <property type="entry name" value="RETROTRANSPOSON, UNCLASSIFIED-LIKE PROTEIN"/>
    <property type="match status" value="1"/>
</dbReference>
<comment type="caution">
    <text evidence="3">The sequence shown here is derived from an EMBL/GenBank/DDBJ whole genome shotgun (WGS) entry which is preliminary data.</text>
</comment>
<proteinExistence type="predicted"/>
<dbReference type="InterPro" id="IPR057670">
    <property type="entry name" value="SH3_retrovirus"/>
</dbReference>
<feature type="compositionally biased region" description="Acidic residues" evidence="1">
    <location>
        <begin position="307"/>
        <end position="318"/>
    </location>
</feature>